<comment type="similarity">
    <text evidence="2">Belongs to the DedA family.</text>
</comment>
<evidence type="ECO:0000256" key="5">
    <source>
        <dbReference type="ARBA" id="ARBA00022989"/>
    </source>
</evidence>
<dbReference type="InterPro" id="IPR036938">
    <property type="entry name" value="PAP2/HPO_sf"/>
</dbReference>
<feature type="transmembrane region" description="Helical" evidence="7">
    <location>
        <begin position="175"/>
        <end position="197"/>
    </location>
</feature>
<feature type="transmembrane region" description="Helical" evidence="7">
    <location>
        <begin position="250"/>
        <end position="273"/>
    </location>
</feature>
<keyword evidence="5 7" id="KW-1133">Transmembrane helix</keyword>
<keyword evidence="4 7" id="KW-0812">Transmembrane</keyword>
<dbReference type="GO" id="GO:0005886">
    <property type="term" value="C:plasma membrane"/>
    <property type="evidence" value="ECO:0007669"/>
    <property type="project" value="UniProtKB-SubCell"/>
</dbReference>
<feature type="transmembrane region" description="Helical" evidence="7">
    <location>
        <begin position="400"/>
        <end position="425"/>
    </location>
</feature>
<keyword evidence="3" id="KW-1003">Cell membrane</keyword>
<protein>
    <submittedName>
        <fullName evidence="9">DedA protein</fullName>
    </submittedName>
</protein>
<dbReference type="Pfam" id="PF01569">
    <property type="entry name" value="PAP2"/>
    <property type="match status" value="1"/>
</dbReference>
<name>A0A2Z4Y2S9_SUMC1</name>
<dbReference type="Pfam" id="PF14067">
    <property type="entry name" value="LssY_C"/>
    <property type="match status" value="1"/>
</dbReference>
<evidence type="ECO:0000259" key="8">
    <source>
        <dbReference type="SMART" id="SM00014"/>
    </source>
</evidence>
<gene>
    <name evidence="9" type="ORF">BRCON_0597</name>
</gene>
<dbReference type="PANTHER" id="PTHR30353">
    <property type="entry name" value="INNER MEMBRANE PROTEIN DEDA-RELATED"/>
    <property type="match status" value="1"/>
</dbReference>
<dbReference type="EMBL" id="CP030759">
    <property type="protein sequence ID" value="AXA35374.1"/>
    <property type="molecule type" value="Genomic_DNA"/>
</dbReference>
<dbReference type="AlphaFoldDB" id="A0A2Z4Y2S9"/>
<feature type="transmembrane region" description="Helical" evidence="7">
    <location>
        <begin position="334"/>
        <end position="355"/>
    </location>
</feature>
<dbReference type="CDD" id="cd03392">
    <property type="entry name" value="PAP2_like_2"/>
    <property type="match status" value="1"/>
</dbReference>
<evidence type="ECO:0000256" key="1">
    <source>
        <dbReference type="ARBA" id="ARBA00004651"/>
    </source>
</evidence>
<feature type="transmembrane region" description="Helical" evidence="7">
    <location>
        <begin position="375"/>
        <end position="393"/>
    </location>
</feature>
<accession>A0A2Z4Y2S9</accession>
<dbReference type="Gene3D" id="1.20.144.10">
    <property type="entry name" value="Phosphatidic acid phosphatase type 2/haloperoxidase"/>
    <property type="match status" value="1"/>
</dbReference>
<dbReference type="KEGG" id="schv:BRCON_0597"/>
<keyword evidence="6 7" id="KW-0472">Membrane</keyword>
<evidence type="ECO:0000313" key="10">
    <source>
        <dbReference type="Proteomes" id="UP000262583"/>
    </source>
</evidence>
<feature type="transmembrane region" description="Helical" evidence="7">
    <location>
        <begin position="143"/>
        <end position="169"/>
    </location>
</feature>
<dbReference type="SUPFAM" id="SSF48317">
    <property type="entry name" value="Acid phosphatase/Vanadium-dependent haloperoxidase"/>
    <property type="match status" value="1"/>
</dbReference>
<evidence type="ECO:0000256" key="4">
    <source>
        <dbReference type="ARBA" id="ARBA00022692"/>
    </source>
</evidence>
<feature type="domain" description="Phosphatidic acid phosphatase type 2/haloperoxidase" evidence="8">
    <location>
        <begin position="330"/>
        <end position="446"/>
    </location>
</feature>
<evidence type="ECO:0000256" key="7">
    <source>
        <dbReference type="SAM" id="Phobius"/>
    </source>
</evidence>
<dbReference type="InterPro" id="IPR000326">
    <property type="entry name" value="PAP2/HPO"/>
</dbReference>
<organism evidence="9 10">
    <name type="scientific">Sumerlaea chitinivorans</name>
    <dbReference type="NCBI Taxonomy" id="2250252"/>
    <lineage>
        <taxon>Bacteria</taxon>
        <taxon>Candidatus Sumerlaeota</taxon>
        <taxon>Candidatus Sumerlaeia</taxon>
        <taxon>Candidatus Sumerlaeales</taxon>
        <taxon>Candidatus Sumerlaeaceae</taxon>
        <taxon>Candidatus Sumerlaea</taxon>
    </lineage>
</organism>
<dbReference type="SMART" id="SM00014">
    <property type="entry name" value="acidPPc"/>
    <property type="match status" value="1"/>
</dbReference>
<feature type="transmembrane region" description="Helical" evidence="7">
    <location>
        <begin position="303"/>
        <end position="327"/>
    </location>
</feature>
<dbReference type="Proteomes" id="UP000262583">
    <property type="component" value="Chromosome"/>
</dbReference>
<comment type="subcellular location">
    <subcellularLocation>
        <location evidence="1">Cell membrane</location>
        <topology evidence="1">Multi-pass membrane protein</topology>
    </subcellularLocation>
</comment>
<evidence type="ECO:0000256" key="2">
    <source>
        <dbReference type="ARBA" id="ARBA00010792"/>
    </source>
</evidence>
<feature type="transmembrane region" description="Helical" evidence="7">
    <location>
        <begin position="431"/>
        <end position="449"/>
    </location>
</feature>
<reference evidence="9 10" key="1">
    <citation type="submission" date="2018-05" db="EMBL/GenBank/DDBJ databases">
        <title>A metagenomic window into the 2 km-deep terrestrial subsurface aquifer revealed taxonomically and functionally diverse microbial community comprising novel uncultured bacterial lineages.</title>
        <authorList>
            <person name="Kadnikov V.V."/>
            <person name="Mardanov A.V."/>
            <person name="Beletsky A.V."/>
            <person name="Banks D."/>
            <person name="Pimenov N.V."/>
            <person name="Frank Y.A."/>
            <person name="Karnachuk O.V."/>
            <person name="Ravin N.V."/>
        </authorList>
    </citation>
    <scope>NUCLEOTIDE SEQUENCE [LARGE SCALE GENOMIC DNA]</scope>
    <source>
        <strain evidence="9">BY</strain>
    </source>
</reference>
<feature type="transmembrane region" description="Helical" evidence="7">
    <location>
        <begin position="36"/>
        <end position="56"/>
    </location>
</feature>
<dbReference type="InterPro" id="IPR032816">
    <property type="entry name" value="VTT_dom"/>
</dbReference>
<dbReference type="InterPro" id="IPR025902">
    <property type="entry name" value="LssY-like-C_dom"/>
</dbReference>
<dbReference type="PANTHER" id="PTHR30353:SF0">
    <property type="entry name" value="TRANSMEMBRANE PROTEIN"/>
    <property type="match status" value="1"/>
</dbReference>
<sequence length="689" mass="76680">MEQFLESVLAHLASLGAWAYFFLFLLTYLETLLVIGHFLPGSLVLAFAGFLCYLQVFDFVEMFALVFTAHFLGEYTNYLIGRHKGRGLFSEDARILKKSFLEKVERQFARRGGIFFVPAQFSGVLRPIASFLAGATHYPVGRFLGWMVFACLLWTIVHLGAGFLLGASWQEAANYLGGFSLLVFTGFVSALLTGWLVQTLWRFRGTFASWLARVGTRIVESPSYARLAQRHPGLFRYVEKRMCLSGKWGLQATVGWALSIALLAGFALLAHAIHHSSSLRHFDQASVALLEQLRRPATLQLNLFITGLGSGRLLLLVALLGAIGAWLRRQRSSAFLLAASVTFALGTSEFFKILVARFRPEGTLIEVGTAFSFPSSHVAGATAFFCAATTWAWRYRGSPLLKLVLAFVGFGTIPLIAFTRVYLAVHYPSDLLAGACLGLGAFVVAWTLSQNLFTPEDTDRRADWLVAGLYGLLVVGGMYTTPSLAKVPPDTFDRKPKQEFLTLESLLPHLPREARRITGEPSIPINILLLGSPTEILDDLQDSGWREVAPNAFFTREATRPILPCFVFMRPADHTLSRETTSSREVLRLWKSDFRLGECAVWVGAVIHETVRKQVLVLRIYRVSPDLDLATETWCSSLRRVRCESLPGFRPRALYHGSHPYFTHGSIALIRAGCPPSGIRYRTNSEGHK</sequence>
<evidence type="ECO:0000256" key="3">
    <source>
        <dbReference type="ARBA" id="ARBA00022475"/>
    </source>
</evidence>
<feature type="transmembrane region" description="Helical" evidence="7">
    <location>
        <begin position="12"/>
        <end position="29"/>
    </location>
</feature>
<proteinExistence type="inferred from homology"/>
<evidence type="ECO:0000256" key="6">
    <source>
        <dbReference type="ARBA" id="ARBA00023136"/>
    </source>
</evidence>
<dbReference type="InterPro" id="IPR032818">
    <property type="entry name" value="DedA-like"/>
</dbReference>
<dbReference type="Pfam" id="PF09335">
    <property type="entry name" value="VTT_dom"/>
    <property type="match status" value="1"/>
</dbReference>
<evidence type="ECO:0000313" key="9">
    <source>
        <dbReference type="EMBL" id="AXA35374.1"/>
    </source>
</evidence>
<feature type="transmembrane region" description="Helical" evidence="7">
    <location>
        <begin position="461"/>
        <end position="479"/>
    </location>
</feature>